<dbReference type="Proteomes" id="UP000001683">
    <property type="component" value="Chromosome"/>
</dbReference>
<protein>
    <submittedName>
        <fullName evidence="1">Uncharacterized protein</fullName>
    </submittedName>
</protein>
<dbReference type="HOGENOM" id="CLU_3236418_0_0_9"/>
<gene>
    <name evidence="1" type="ordered locus">Nther_2516</name>
</gene>
<dbReference type="InParanoid" id="B2A1D9"/>
<reference evidence="1 2" key="1">
    <citation type="submission" date="2008-04" db="EMBL/GenBank/DDBJ databases">
        <title>Complete sequence of chromosome of Natranaerobius thermophilus JW/NM-WN-LF.</title>
        <authorList>
            <consortium name="US DOE Joint Genome Institute"/>
            <person name="Copeland A."/>
            <person name="Lucas S."/>
            <person name="Lapidus A."/>
            <person name="Glavina del Rio T."/>
            <person name="Dalin E."/>
            <person name="Tice H."/>
            <person name="Bruce D."/>
            <person name="Goodwin L."/>
            <person name="Pitluck S."/>
            <person name="Chertkov O."/>
            <person name="Brettin T."/>
            <person name="Detter J.C."/>
            <person name="Han C."/>
            <person name="Kuske C.R."/>
            <person name="Schmutz J."/>
            <person name="Larimer F."/>
            <person name="Land M."/>
            <person name="Hauser L."/>
            <person name="Kyrpides N."/>
            <person name="Lykidis A."/>
            <person name="Mesbah N.M."/>
            <person name="Wiegel J."/>
        </authorList>
    </citation>
    <scope>NUCLEOTIDE SEQUENCE [LARGE SCALE GENOMIC DNA]</scope>
    <source>
        <strain evidence="2">ATCC BAA-1301 / DSM 18059 / JW/NM-WN-LF</strain>
    </source>
</reference>
<evidence type="ECO:0000313" key="2">
    <source>
        <dbReference type="Proteomes" id="UP000001683"/>
    </source>
</evidence>
<sequence>MDDVDKTLKSPKNKIIEHEELRVKPINDIVEEIRGVGLFQIEG</sequence>
<accession>B2A1D9</accession>
<name>B2A1D9_NATTJ</name>
<dbReference type="AlphaFoldDB" id="B2A1D9"/>
<proteinExistence type="predicted"/>
<evidence type="ECO:0000313" key="1">
    <source>
        <dbReference type="EMBL" id="ACB86077.1"/>
    </source>
</evidence>
<organism evidence="1 2">
    <name type="scientific">Natranaerobius thermophilus (strain ATCC BAA-1301 / DSM 18059 / JW/NM-WN-LF)</name>
    <dbReference type="NCBI Taxonomy" id="457570"/>
    <lineage>
        <taxon>Bacteria</taxon>
        <taxon>Bacillati</taxon>
        <taxon>Bacillota</taxon>
        <taxon>Clostridia</taxon>
        <taxon>Natranaerobiales</taxon>
        <taxon>Natranaerobiaceae</taxon>
        <taxon>Natranaerobius</taxon>
    </lineage>
</organism>
<reference evidence="1 2" key="2">
    <citation type="journal article" date="2011" name="J. Bacteriol.">
        <title>Complete genome sequence of the anaerobic, halophilic alkalithermophile Natranaerobius thermophilus JW/NM-WN-LF.</title>
        <authorList>
            <person name="Zhao B."/>
            <person name="Mesbah N.M."/>
            <person name="Dalin E."/>
            <person name="Goodwin L."/>
            <person name="Nolan M."/>
            <person name="Pitluck S."/>
            <person name="Chertkov O."/>
            <person name="Brettin T.S."/>
            <person name="Han J."/>
            <person name="Larimer F.W."/>
            <person name="Land M.L."/>
            <person name="Hauser L."/>
            <person name="Kyrpides N."/>
            <person name="Wiegel J."/>
        </authorList>
    </citation>
    <scope>NUCLEOTIDE SEQUENCE [LARGE SCALE GENOMIC DNA]</scope>
    <source>
        <strain evidence="2">ATCC BAA-1301 / DSM 18059 / JW/NM-WN-LF</strain>
    </source>
</reference>
<keyword evidence="2" id="KW-1185">Reference proteome</keyword>
<dbReference type="EMBL" id="CP001034">
    <property type="protein sequence ID" value="ACB86077.1"/>
    <property type="molecule type" value="Genomic_DNA"/>
</dbReference>
<dbReference type="KEGG" id="nth:Nther_2516"/>